<evidence type="ECO:0000256" key="2">
    <source>
        <dbReference type="ARBA" id="ARBA00010493"/>
    </source>
</evidence>
<dbReference type="InterPro" id="IPR000905">
    <property type="entry name" value="Gcp-like_dom"/>
</dbReference>
<dbReference type="CDD" id="cd24032">
    <property type="entry name" value="ASKHA_NBD_TsaB"/>
    <property type="match status" value="1"/>
</dbReference>
<evidence type="ECO:0000256" key="6">
    <source>
        <dbReference type="ARBA" id="ARBA00032446"/>
    </source>
</evidence>
<sequence>MKLLALDTATEACSVAVWADGATVERLELGRQHSERILPMVQEVLAEAGLGLKQLDAIAFGRGPGSFTGLRIGAGVTQGLAFGADLPVVPVSSLAALAQGVDAPKVLAAFDARMQQVYWGVYARNAQGLMGLQGGEIVIAPKDVPMPDGAGWMGAGGGWDQYAGELSLRLGDKIKEWRRQCLPRARHVAELGAAAFQAGQAVPPEQALPVYVRDEVAVKKSPAKT</sequence>
<evidence type="ECO:0000256" key="4">
    <source>
        <dbReference type="ARBA" id="ARBA00022490"/>
    </source>
</evidence>
<proteinExistence type="inferred from homology"/>
<dbReference type="Proteomes" id="UP000179362">
    <property type="component" value="Unassembled WGS sequence"/>
</dbReference>
<dbReference type="FunFam" id="3.30.420.40:FF:000097">
    <property type="entry name" value="tRNA threonylcarbamoyladenosine biosynthesis protein TsaB"/>
    <property type="match status" value="1"/>
</dbReference>
<dbReference type="Pfam" id="PF00814">
    <property type="entry name" value="TsaD"/>
    <property type="match status" value="1"/>
</dbReference>
<dbReference type="GO" id="GO:0005829">
    <property type="term" value="C:cytosol"/>
    <property type="evidence" value="ECO:0007669"/>
    <property type="project" value="TreeGrafter"/>
</dbReference>
<comment type="similarity">
    <text evidence="2">Belongs to the KAE1 / TsaD family. TsaB subfamily.</text>
</comment>
<dbReference type="NCBIfam" id="TIGR03725">
    <property type="entry name" value="T6A_YeaZ"/>
    <property type="match status" value="1"/>
</dbReference>
<dbReference type="SUPFAM" id="SSF53067">
    <property type="entry name" value="Actin-like ATPase domain"/>
    <property type="match status" value="2"/>
</dbReference>
<keyword evidence="4" id="KW-0963">Cytoplasm</keyword>
<evidence type="ECO:0000256" key="3">
    <source>
        <dbReference type="ARBA" id="ARBA00019012"/>
    </source>
</evidence>
<dbReference type="GO" id="GO:0002949">
    <property type="term" value="P:tRNA threonylcarbamoyladenosine modification"/>
    <property type="evidence" value="ECO:0007669"/>
    <property type="project" value="InterPro"/>
</dbReference>
<evidence type="ECO:0000259" key="7">
    <source>
        <dbReference type="Pfam" id="PF00814"/>
    </source>
</evidence>
<dbReference type="PANTHER" id="PTHR11735">
    <property type="entry name" value="TRNA N6-ADENOSINE THREONYLCARBAMOYLTRANSFERASE"/>
    <property type="match status" value="1"/>
</dbReference>
<keyword evidence="5" id="KW-0819">tRNA processing</keyword>
<evidence type="ECO:0000256" key="5">
    <source>
        <dbReference type="ARBA" id="ARBA00022694"/>
    </source>
</evidence>
<reference evidence="8 9" key="1">
    <citation type="journal article" date="2016" name="Nat. Commun.">
        <title>Thousands of microbial genomes shed light on interconnected biogeochemical processes in an aquifer system.</title>
        <authorList>
            <person name="Anantharaman K."/>
            <person name="Brown C.T."/>
            <person name="Hug L.A."/>
            <person name="Sharon I."/>
            <person name="Castelle C.J."/>
            <person name="Probst A.J."/>
            <person name="Thomas B.C."/>
            <person name="Singh A."/>
            <person name="Wilkins M.J."/>
            <person name="Karaoz U."/>
            <person name="Brodie E.L."/>
            <person name="Williams K.H."/>
            <person name="Hubbard S.S."/>
            <person name="Banfield J.F."/>
        </authorList>
    </citation>
    <scope>NUCLEOTIDE SEQUENCE [LARGE SCALE GENOMIC DNA]</scope>
</reference>
<comment type="caution">
    <text evidence="8">The sequence shown here is derived from an EMBL/GenBank/DDBJ whole genome shotgun (WGS) entry which is preliminary data.</text>
</comment>
<dbReference type="AlphaFoldDB" id="A0A1F6U3E4"/>
<keyword evidence="8" id="KW-0808">Transferase</keyword>
<dbReference type="PANTHER" id="PTHR11735:SF11">
    <property type="entry name" value="TRNA THREONYLCARBAMOYLADENOSINE BIOSYNTHESIS PROTEIN TSAB"/>
    <property type="match status" value="1"/>
</dbReference>
<evidence type="ECO:0000313" key="8">
    <source>
        <dbReference type="EMBL" id="OGI51913.1"/>
    </source>
</evidence>
<protein>
    <recommendedName>
        <fullName evidence="3">tRNA threonylcarbamoyladenosine biosynthesis protein TsaB</fullName>
    </recommendedName>
    <alternativeName>
        <fullName evidence="6">t(6)A37 threonylcarbamoyladenosine biosynthesis protein TsaB</fullName>
    </alternativeName>
</protein>
<evidence type="ECO:0000256" key="1">
    <source>
        <dbReference type="ARBA" id="ARBA00004496"/>
    </source>
</evidence>
<feature type="domain" description="Gcp-like" evidence="7">
    <location>
        <begin position="30"/>
        <end position="127"/>
    </location>
</feature>
<dbReference type="EMBL" id="MFTA01000042">
    <property type="protein sequence ID" value="OGI51913.1"/>
    <property type="molecule type" value="Genomic_DNA"/>
</dbReference>
<dbReference type="GO" id="GO:0016740">
    <property type="term" value="F:transferase activity"/>
    <property type="evidence" value="ECO:0007669"/>
    <property type="project" value="UniProtKB-KW"/>
</dbReference>
<dbReference type="Gene3D" id="3.30.420.40">
    <property type="match status" value="2"/>
</dbReference>
<gene>
    <name evidence="8" type="ORF">A3B81_01990</name>
</gene>
<accession>A0A1F6U3E4</accession>
<comment type="subcellular location">
    <subcellularLocation>
        <location evidence="1">Cytoplasm</location>
    </subcellularLocation>
</comment>
<name>A0A1F6U3E4_9PROT</name>
<dbReference type="InterPro" id="IPR043129">
    <property type="entry name" value="ATPase_NBD"/>
</dbReference>
<organism evidence="8 9">
    <name type="scientific">Candidatus Muproteobacteria bacterium RIFCSPHIGHO2_02_FULL_65_16</name>
    <dbReference type="NCBI Taxonomy" id="1817766"/>
    <lineage>
        <taxon>Bacteria</taxon>
        <taxon>Pseudomonadati</taxon>
        <taxon>Pseudomonadota</taxon>
        <taxon>Candidatus Muproteobacteria</taxon>
    </lineage>
</organism>
<dbReference type="InterPro" id="IPR022496">
    <property type="entry name" value="T6A_TsaB"/>
</dbReference>
<evidence type="ECO:0000313" key="9">
    <source>
        <dbReference type="Proteomes" id="UP000179362"/>
    </source>
</evidence>